<name>A0A1R4JD22_9MICC</name>
<feature type="region of interest" description="Disordered" evidence="3">
    <location>
        <begin position="120"/>
        <end position="223"/>
    </location>
</feature>
<dbReference type="Pfam" id="PF12401">
    <property type="entry name" value="FhaA_N"/>
    <property type="match status" value="1"/>
</dbReference>
<dbReference type="PANTHER" id="PTHR23308">
    <property type="entry name" value="NUCLEAR INHIBITOR OF PROTEIN PHOSPHATASE-1"/>
    <property type="match status" value="1"/>
</dbReference>
<gene>
    <name evidence="5" type="ORF">FM125_07890</name>
</gene>
<dbReference type="Gene3D" id="3.30.2320.60">
    <property type="entry name" value="FhaA, phosphopeptide-binding domain (DUF3662)"/>
    <property type="match status" value="1"/>
</dbReference>
<dbReference type="CDD" id="cd00060">
    <property type="entry name" value="FHA"/>
    <property type="match status" value="1"/>
</dbReference>
<dbReference type="InterPro" id="IPR050923">
    <property type="entry name" value="Cell_Proc_Reg/RNA_Proc"/>
</dbReference>
<evidence type="ECO:0000313" key="6">
    <source>
        <dbReference type="Proteomes" id="UP000196230"/>
    </source>
</evidence>
<dbReference type="InterPro" id="IPR000253">
    <property type="entry name" value="FHA_dom"/>
</dbReference>
<dbReference type="InterPro" id="IPR042287">
    <property type="entry name" value="FhaA_N_sf"/>
</dbReference>
<dbReference type="InterPro" id="IPR032030">
    <property type="entry name" value="YscD_cytoplasmic_dom"/>
</dbReference>
<dbReference type="Proteomes" id="UP000196230">
    <property type="component" value="Unassembled WGS sequence"/>
</dbReference>
<dbReference type="EMBL" id="FUKP01000055">
    <property type="protein sequence ID" value="SJN30051.1"/>
    <property type="molecule type" value="Genomic_DNA"/>
</dbReference>
<evidence type="ECO:0000256" key="3">
    <source>
        <dbReference type="SAM" id="MobiDB-lite"/>
    </source>
</evidence>
<dbReference type="RefSeq" id="WP_087134218.1">
    <property type="nucleotide sequence ID" value="NZ_FUKP01000055.1"/>
</dbReference>
<protein>
    <submittedName>
        <fullName evidence="5">Adenylate cyclase</fullName>
        <ecNumber evidence="5">4.6.1.1</ecNumber>
    </submittedName>
</protein>
<evidence type="ECO:0000256" key="1">
    <source>
        <dbReference type="ARBA" id="ARBA00022553"/>
    </source>
</evidence>
<dbReference type="SMART" id="SM00240">
    <property type="entry name" value="FHA"/>
    <property type="match status" value="1"/>
</dbReference>
<reference evidence="5 6" key="1">
    <citation type="submission" date="2017-02" db="EMBL/GenBank/DDBJ databases">
        <authorList>
            <person name="Peterson S.W."/>
        </authorList>
    </citation>
    <scope>NUCLEOTIDE SEQUENCE [LARGE SCALE GENOMIC DNA]</scope>
    <source>
        <strain evidence="5 6">2B3F</strain>
    </source>
</reference>
<dbReference type="Gene3D" id="2.60.200.20">
    <property type="match status" value="1"/>
</dbReference>
<dbReference type="SUPFAM" id="SSF49879">
    <property type="entry name" value="SMAD/FHA domain"/>
    <property type="match status" value="1"/>
</dbReference>
<organism evidence="5 6">
    <name type="scientific">Micrococcus lylae</name>
    <dbReference type="NCBI Taxonomy" id="1273"/>
    <lineage>
        <taxon>Bacteria</taxon>
        <taxon>Bacillati</taxon>
        <taxon>Actinomycetota</taxon>
        <taxon>Actinomycetes</taxon>
        <taxon>Micrococcales</taxon>
        <taxon>Micrococcaceae</taxon>
        <taxon>Micrococcus</taxon>
    </lineage>
</organism>
<feature type="compositionally biased region" description="Basic and acidic residues" evidence="3">
    <location>
        <begin position="120"/>
        <end position="133"/>
    </location>
</feature>
<keyword evidence="5" id="KW-0456">Lyase</keyword>
<dbReference type="PROSITE" id="PS50006">
    <property type="entry name" value="FHA_DOMAIN"/>
    <property type="match status" value="1"/>
</dbReference>
<dbReference type="InterPro" id="IPR022128">
    <property type="entry name" value="FhaA_N"/>
</dbReference>
<keyword evidence="1" id="KW-0597">Phosphoprotein</keyword>
<dbReference type="GO" id="GO:0004016">
    <property type="term" value="F:adenylate cyclase activity"/>
    <property type="evidence" value="ECO:0007669"/>
    <property type="project" value="UniProtKB-EC"/>
</dbReference>
<evidence type="ECO:0000313" key="5">
    <source>
        <dbReference type="EMBL" id="SJN30051.1"/>
    </source>
</evidence>
<dbReference type="AlphaFoldDB" id="A0A1R4JD22"/>
<sequence>MGLLDNLERGLEKAVRSAFSAGGSQAVKPVEIASALRHEMDDESITVSEGHVVAPNDFVVRFSEPDFERARDWGTALAQELCDEVIRYADSQQYTLPGTVRVAFHADVELREGRIEVDSRLDDGSAASDDRVPQDSPSLFGSAPGAAAVEDPPHRLVEDEAPVGPAAPRRSERPRMPAAGHRGAYGEGSHAAGARDPHDPDDASDRTRVVPRPDSESSVPSLEVDGRLHPLEQEDIVVGRSNERADLVLSDSSVSREHVRLIRTGRNVTLIDLGSRNGVTVNGRRVDGSVTLHDSDRITVGQTTLVFHAAPGQEVR</sequence>
<dbReference type="GO" id="GO:0003723">
    <property type="term" value="F:RNA binding"/>
    <property type="evidence" value="ECO:0007669"/>
    <property type="project" value="UniProtKB-KW"/>
</dbReference>
<evidence type="ECO:0000256" key="2">
    <source>
        <dbReference type="PROSITE-ProRule" id="PRU00182"/>
    </source>
</evidence>
<keyword evidence="2" id="KW-0694">RNA-binding</keyword>
<dbReference type="PROSITE" id="PS50889">
    <property type="entry name" value="S4"/>
    <property type="match status" value="1"/>
</dbReference>
<feature type="domain" description="FHA" evidence="4">
    <location>
        <begin position="236"/>
        <end position="286"/>
    </location>
</feature>
<feature type="compositionally biased region" description="Basic and acidic residues" evidence="3">
    <location>
        <begin position="193"/>
        <end position="215"/>
    </location>
</feature>
<dbReference type="EC" id="4.6.1.1" evidence="5"/>
<dbReference type="InterPro" id="IPR008984">
    <property type="entry name" value="SMAD_FHA_dom_sf"/>
</dbReference>
<dbReference type="Pfam" id="PF16697">
    <property type="entry name" value="Yop-YscD_cpl"/>
    <property type="match status" value="1"/>
</dbReference>
<evidence type="ECO:0000259" key="4">
    <source>
        <dbReference type="PROSITE" id="PS50006"/>
    </source>
</evidence>
<proteinExistence type="predicted"/>
<accession>A0A1R4JD22</accession>